<comment type="subcellular location">
    <subcellularLocation>
        <location evidence="1 5">Nucleus</location>
    </subcellularLocation>
</comment>
<sequence length="291" mass="33994">MENTYLPTTVEKALDPFIDLGNLLIVDNDPLDVKEEKTILGRTRDNVQCLFNSIWQLERETVEDAVVVKLPPVAFRLPREKVIPKERPMTKWEQYAQAKGIKKRKRSSKVYDPVSNEWKARYGYHRANDDTKDWLIEIPDNKDPMVDYFAEREKAKKERVQKNELQRLRNLKRQSAVSDISKPLGISQDLENRNRLTNQIRRARASTASLGKFQPALKNEKIPKEKGITHKFEPNEVSAASEKKRYMEVFDRICAKKPQVVKSKLLPGNRQADVSLEYVYCFYFIKVNQKI</sequence>
<dbReference type="Proteomes" id="UP000046393">
    <property type="component" value="Unplaced"/>
</dbReference>
<proteinExistence type="inferred from homology"/>
<evidence type="ECO:0000256" key="4">
    <source>
        <dbReference type="ARBA" id="ARBA00023242"/>
    </source>
</evidence>
<dbReference type="PROSITE" id="PS00387">
    <property type="entry name" value="PPASE"/>
    <property type="match status" value="1"/>
</dbReference>
<keyword evidence="3 5" id="KW-0690">Ribosome biogenesis</keyword>
<evidence type="ECO:0000256" key="2">
    <source>
        <dbReference type="ARBA" id="ARBA00010077"/>
    </source>
</evidence>
<evidence type="ECO:0000313" key="7">
    <source>
        <dbReference type="WBParaSite" id="SMUV_0000577901-mRNA-1"/>
    </source>
</evidence>
<organism evidence="6 7">
    <name type="scientific">Syphacia muris</name>
    <dbReference type="NCBI Taxonomy" id="451379"/>
    <lineage>
        <taxon>Eukaryota</taxon>
        <taxon>Metazoa</taxon>
        <taxon>Ecdysozoa</taxon>
        <taxon>Nematoda</taxon>
        <taxon>Chromadorea</taxon>
        <taxon>Rhabditida</taxon>
        <taxon>Spirurina</taxon>
        <taxon>Oxyuridomorpha</taxon>
        <taxon>Oxyuroidea</taxon>
        <taxon>Oxyuridae</taxon>
        <taxon>Syphacia</taxon>
    </lineage>
</organism>
<dbReference type="GO" id="GO:0005730">
    <property type="term" value="C:nucleolus"/>
    <property type="evidence" value="ECO:0007669"/>
    <property type="project" value="TreeGrafter"/>
</dbReference>
<dbReference type="GO" id="GO:0000447">
    <property type="term" value="P:endonucleolytic cleavage in ITS1 to separate SSU-rRNA from 5.8S rRNA and LSU-rRNA from tricistronic rRNA transcript (SSU-rRNA, 5.8S rRNA, LSU-rRNA)"/>
    <property type="evidence" value="ECO:0007669"/>
    <property type="project" value="TreeGrafter"/>
</dbReference>
<evidence type="ECO:0000256" key="3">
    <source>
        <dbReference type="ARBA" id="ARBA00022517"/>
    </source>
</evidence>
<keyword evidence="4 5" id="KW-0539">Nucleus</keyword>
<evidence type="ECO:0000256" key="1">
    <source>
        <dbReference type="ARBA" id="ARBA00004123"/>
    </source>
</evidence>
<dbReference type="GO" id="GO:0042273">
    <property type="term" value="P:ribosomal large subunit biogenesis"/>
    <property type="evidence" value="ECO:0007669"/>
    <property type="project" value="TreeGrafter"/>
</dbReference>
<dbReference type="STRING" id="451379.A0A0N5AMH1"/>
<accession>A0A0N5AMH1</accession>
<dbReference type="GO" id="GO:0030687">
    <property type="term" value="C:preribosome, large subunit precursor"/>
    <property type="evidence" value="ECO:0007669"/>
    <property type="project" value="TreeGrafter"/>
</dbReference>
<comment type="similarity">
    <text evidence="2 5">Belongs to the RRS1 family.</text>
</comment>
<dbReference type="Pfam" id="PF04939">
    <property type="entry name" value="RRS1"/>
    <property type="match status" value="1"/>
</dbReference>
<dbReference type="PANTHER" id="PTHR17602">
    <property type="entry name" value="RIBOSOME BIOGENESIS REGULATORY PROTEIN"/>
    <property type="match status" value="1"/>
</dbReference>
<dbReference type="InterPro" id="IPR007023">
    <property type="entry name" value="Ribosom_reg"/>
</dbReference>
<dbReference type="AlphaFoldDB" id="A0A0N5AMH1"/>
<evidence type="ECO:0000256" key="5">
    <source>
        <dbReference type="RuleBase" id="RU364132"/>
    </source>
</evidence>
<reference evidence="7" key="1">
    <citation type="submission" date="2017-02" db="UniProtKB">
        <authorList>
            <consortium name="WormBaseParasite"/>
        </authorList>
    </citation>
    <scope>IDENTIFICATION</scope>
</reference>
<dbReference type="PANTHER" id="PTHR17602:SF4">
    <property type="entry name" value="RIBOSOME BIOGENESIS REGULATORY PROTEIN HOMOLOG"/>
    <property type="match status" value="1"/>
</dbReference>
<protein>
    <recommendedName>
        <fullName evidence="5">Ribosome biogenesis regulatory protein</fullName>
    </recommendedName>
</protein>
<keyword evidence="6" id="KW-1185">Reference proteome</keyword>
<name>A0A0N5AMH1_9BILA</name>
<evidence type="ECO:0000313" key="6">
    <source>
        <dbReference type="Proteomes" id="UP000046393"/>
    </source>
</evidence>
<dbReference type="WBParaSite" id="SMUV_0000577901-mRNA-1">
    <property type="protein sequence ID" value="SMUV_0000577901-mRNA-1"/>
    <property type="gene ID" value="SMUV_0000577901"/>
</dbReference>
<comment type="function">
    <text evidence="5">Involved in ribosomal large subunit assembly.</text>
</comment>